<protein>
    <submittedName>
        <fullName evidence="1">Uncharacterized protein</fullName>
    </submittedName>
</protein>
<keyword evidence="2" id="KW-1185">Reference proteome</keyword>
<dbReference type="AlphaFoldDB" id="A0A841U8R9"/>
<dbReference type="Proteomes" id="UP000553776">
    <property type="component" value="Unassembled WGS sequence"/>
</dbReference>
<dbReference type="EMBL" id="JACJVR010000090">
    <property type="protein sequence ID" value="MBB6694411.1"/>
    <property type="molecule type" value="Genomic_DNA"/>
</dbReference>
<sequence>MEVKHRIIIKRTDGVPVNLHYEPVKSLSAAARFNDIDAYNTFINGYYGPTNTELYKPQKIKITYEEEEDDVQQVGVDIQDIGGSSGL</sequence>
<accession>A0A841U8R9</accession>
<evidence type="ECO:0000313" key="2">
    <source>
        <dbReference type="Proteomes" id="UP000553776"/>
    </source>
</evidence>
<proteinExistence type="predicted"/>
<name>A0A841U8R9_9BACL</name>
<evidence type="ECO:0000313" key="1">
    <source>
        <dbReference type="EMBL" id="MBB6694411.1"/>
    </source>
</evidence>
<reference evidence="1 2" key="1">
    <citation type="submission" date="2020-08" db="EMBL/GenBank/DDBJ databases">
        <title>Cohnella phylogeny.</title>
        <authorList>
            <person name="Dunlap C."/>
        </authorList>
    </citation>
    <scope>NUCLEOTIDE SEQUENCE [LARGE SCALE GENOMIC DNA]</scope>
    <source>
        <strain evidence="1 2">DSM 25239</strain>
    </source>
</reference>
<comment type="caution">
    <text evidence="1">The sequence shown here is derived from an EMBL/GenBank/DDBJ whole genome shotgun (WGS) entry which is preliminary data.</text>
</comment>
<dbReference type="RefSeq" id="WP_185138378.1">
    <property type="nucleotide sequence ID" value="NZ_JACJVR010000090.1"/>
</dbReference>
<gene>
    <name evidence="1" type="ORF">H7B90_23725</name>
</gene>
<organism evidence="1 2">
    <name type="scientific">Cohnella xylanilytica</name>
    <dbReference type="NCBI Taxonomy" id="557555"/>
    <lineage>
        <taxon>Bacteria</taxon>
        <taxon>Bacillati</taxon>
        <taxon>Bacillota</taxon>
        <taxon>Bacilli</taxon>
        <taxon>Bacillales</taxon>
        <taxon>Paenibacillaceae</taxon>
        <taxon>Cohnella</taxon>
    </lineage>
</organism>